<dbReference type="InterPro" id="IPR002110">
    <property type="entry name" value="Ankyrin_rpt"/>
</dbReference>
<dbReference type="PANTHER" id="PTHR24198:SF165">
    <property type="entry name" value="ANKYRIN REPEAT-CONTAINING PROTEIN-RELATED"/>
    <property type="match status" value="1"/>
</dbReference>
<sequence>MLRLAGSSLHKAASEGNDMDLTKILKQMPPIEIEKSLNSLSEDSEGQNVTPLIIASKNGNEKIVKTLIKNSLVKINIDQVGCVKFDGYSIEGATSLWCASGAGHLEIVKLLVENGADVNHKTASNSTPLRAACFDGRVKIVQYLLKKKADLTITNNYKNTCLMISCYKGHRECVLELLKYKADPNLKAHCGANALLFAAEMGHLEIVKDLMKHKADMNVTNDYGVTPLMAAAESGKADIVDWFTNRKECSLLAKITAYELIGATYANDKANYNIEKAFDFFKLAMNKREENAAKLDTKKPIGKNPAYKNHIECTRMSELERIQGKEEKIQLEGLVIRERVFGQNYPDLPHLIVYRGAVHADRGEFDDCVLMWLYALKLRSHYGRTVNKDLLRFAQLFAQMHYTGHGVDFTHMMMVLEAGMKEFQLNQRKMKKGNKDEIKIQEMYYDCNITSMIYLLIIASKIKISEEEIDDVFYPFAYKLMKMNIRQPETGNTLLHLVCDQNTHIDGFHISDVVKFPNHIMTRMFCECGADVNAVNTDGDTPLHTIVRYDKPISDFHTLHAAIMSLIEYGAHVDMTNNLRKTAIDVSLTGVSEIIIKTSTSFTLKCLTAQVVKKKEISYVGQIPIELEEFIEMH</sequence>
<comment type="caution">
    <text evidence="3">The sequence shown here is derived from an EMBL/GenBank/DDBJ whole genome shotgun (WGS) entry which is preliminary data.</text>
</comment>
<dbReference type="OrthoDB" id="4429489at2759"/>
<name>A0A8J1TXX6_OWEFU</name>
<dbReference type="Pfam" id="PF13637">
    <property type="entry name" value="Ank_4"/>
    <property type="match status" value="1"/>
</dbReference>
<dbReference type="Pfam" id="PF12796">
    <property type="entry name" value="Ank_2"/>
    <property type="match status" value="2"/>
</dbReference>
<dbReference type="AlphaFoldDB" id="A0A8J1TXX6"/>
<keyword evidence="1" id="KW-0677">Repeat</keyword>
<dbReference type="PROSITE" id="PS50088">
    <property type="entry name" value="ANK_REPEAT"/>
    <property type="match status" value="4"/>
</dbReference>
<dbReference type="EMBL" id="CAIIXF020000010">
    <property type="protein sequence ID" value="CAH1796176.1"/>
    <property type="molecule type" value="Genomic_DNA"/>
</dbReference>
<evidence type="ECO:0000313" key="4">
    <source>
        <dbReference type="Proteomes" id="UP000749559"/>
    </source>
</evidence>
<dbReference type="InterPro" id="IPR036770">
    <property type="entry name" value="Ankyrin_rpt-contain_sf"/>
</dbReference>
<dbReference type="PRINTS" id="PR01415">
    <property type="entry name" value="ANKYRIN"/>
</dbReference>
<accession>A0A8J1TXX6</accession>
<evidence type="ECO:0000256" key="1">
    <source>
        <dbReference type="ARBA" id="ARBA00022737"/>
    </source>
</evidence>
<organism evidence="3 4">
    <name type="scientific">Owenia fusiformis</name>
    <name type="common">Polychaete worm</name>
    <dbReference type="NCBI Taxonomy" id="6347"/>
    <lineage>
        <taxon>Eukaryota</taxon>
        <taxon>Metazoa</taxon>
        <taxon>Spiralia</taxon>
        <taxon>Lophotrochozoa</taxon>
        <taxon>Annelida</taxon>
        <taxon>Polychaeta</taxon>
        <taxon>Sedentaria</taxon>
        <taxon>Canalipalpata</taxon>
        <taxon>Sabellida</taxon>
        <taxon>Oweniida</taxon>
        <taxon>Oweniidae</taxon>
        <taxon>Owenia</taxon>
    </lineage>
</organism>
<dbReference type="Proteomes" id="UP000749559">
    <property type="component" value="Unassembled WGS sequence"/>
</dbReference>
<dbReference type="SUPFAM" id="SSF48403">
    <property type="entry name" value="Ankyrin repeat"/>
    <property type="match status" value="2"/>
</dbReference>
<reference evidence="3" key="1">
    <citation type="submission" date="2022-03" db="EMBL/GenBank/DDBJ databases">
        <authorList>
            <person name="Martin C."/>
        </authorList>
    </citation>
    <scope>NUCLEOTIDE SEQUENCE</scope>
</reference>
<gene>
    <name evidence="3" type="ORF">OFUS_LOCUS20617</name>
</gene>
<keyword evidence="4" id="KW-1185">Reference proteome</keyword>
<dbReference type="SMART" id="SM00248">
    <property type="entry name" value="ANK"/>
    <property type="match status" value="8"/>
</dbReference>
<dbReference type="Gene3D" id="1.25.40.20">
    <property type="entry name" value="Ankyrin repeat-containing domain"/>
    <property type="match status" value="4"/>
</dbReference>
<dbReference type="PANTHER" id="PTHR24198">
    <property type="entry name" value="ANKYRIN REPEAT AND PROTEIN KINASE DOMAIN-CONTAINING PROTEIN"/>
    <property type="match status" value="1"/>
</dbReference>
<keyword evidence="2" id="KW-0040">ANK repeat</keyword>
<evidence type="ECO:0000256" key="2">
    <source>
        <dbReference type="ARBA" id="ARBA00023043"/>
    </source>
</evidence>
<protein>
    <submittedName>
        <fullName evidence="3">Uncharacterized protein</fullName>
    </submittedName>
</protein>
<proteinExistence type="predicted"/>
<evidence type="ECO:0000313" key="3">
    <source>
        <dbReference type="EMBL" id="CAH1796176.1"/>
    </source>
</evidence>
<dbReference type="PROSITE" id="PS50297">
    <property type="entry name" value="ANK_REP_REGION"/>
    <property type="match status" value="3"/>
</dbReference>
<dbReference type="GO" id="GO:0005737">
    <property type="term" value="C:cytoplasm"/>
    <property type="evidence" value="ECO:0007669"/>
    <property type="project" value="TreeGrafter"/>
</dbReference>